<dbReference type="AlphaFoldDB" id="A0A3B1C8G1"/>
<evidence type="ECO:0000256" key="1">
    <source>
        <dbReference type="ARBA" id="ARBA00004533"/>
    </source>
</evidence>
<keyword evidence="2" id="KW-1003">Cell membrane</keyword>
<evidence type="ECO:0000256" key="3">
    <source>
        <dbReference type="ARBA" id="ARBA00022519"/>
    </source>
</evidence>
<gene>
    <name evidence="8" type="ORF">MNBD_GAMMA24-86</name>
</gene>
<sequence length="708" mass="80321">MWLGLGFLRLISALPLRFHQWTGNALGLFTYYLLPSQRRITQTNIRLCFPHLNRKEQRRLARTSQQAVAIALFDSALSWWGRDTRLRKLYRIEGLEHLHAAQKAGKGVLLLGGHYTTLEISGRLLALENIAVHPTYRPAHNKLFEAVMSFSRKKLFSDLLPSKNMRRIVRVLKQKGICWYAPDQDFGREGSVFAPFMGVPAASLTITARLARLSGSPVVPFSSYRLAGGQGYVLRIKPALENFPSGDDLADATRINQVIADNIRDAPEQYLWLHRRFKTRPFGEPQLYPLRRDKRLKRYSRLLFALTLPAMAYTGWMAWRFKDKQYLLQRLGLSFKHQTRQAIWVHAASVGEVNAVLPLIKLMLEKNPALSIILTTTTPSGQATARTKMPAAVNCNYLPLDWWRVVTHFLDCIKPSCALIVETEIWPNLYEACFQAGVPLTVINGRLSSRTLNTRPWIRALYCKAMENTYAVLARSEKDAQGFASLSVPKERIKVIGNIKFSAVMEKSISPIHLGRPYVLAASTRETEEIYIARQWLKQKRNDRLLVIVPRHPMRLNDILRDLTALTAHISIRSKNESVTAETKIYIADTFGELPAFIAGSDFVIMGGAFSKNGGQNILEVAQQGKAVIFGPYMNNFRDEANLFLQQQAGVCAKNEDELGALIQKWLDDKEKPRQFGKHGLTLSHENSAIAQKYLLEIDTLYPKLKLL</sequence>
<evidence type="ECO:0000256" key="4">
    <source>
        <dbReference type="ARBA" id="ARBA00022679"/>
    </source>
</evidence>
<dbReference type="InterPro" id="IPR004960">
    <property type="entry name" value="LipA_acyltrans"/>
</dbReference>
<name>A0A3B1C8G1_9ZZZZ</name>
<dbReference type="Gene3D" id="3.40.50.2000">
    <property type="entry name" value="Glycogen Phosphorylase B"/>
    <property type="match status" value="1"/>
</dbReference>
<evidence type="ECO:0000313" key="8">
    <source>
        <dbReference type="EMBL" id="VAX13137.1"/>
    </source>
</evidence>
<dbReference type="SUPFAM" id="SSF53756">
    <property type="entry name" value="UDP-Glycosyltransferase/glycogen phosphorylase"/>
    <property type="match status" value="1"/>
</dbReference>
<reference evidence="8" key="1">
    <citation type="submission" date="2018-06" db="EMBL/GenBank/DDBJ databases">
        <authorList>
            <person name="Zhirakovskaya E."/>
        </authorList>
    </citation>
    <scope>NUCLEOTIDE SEQUENCE</scope>
</reference>
<dbReference type="Pfam" id="PF03279">
    <property type="entry name" value="Lip_A_acyltrans"/>
    <property type="match status" value="1"/>
</dbReference>
<dbReference type="CDD" id="cd07984">
    <property type="entry name" value="LPLAT_LABLAT-like"/>
    <property type="match status" value="1"/>
</dbReference>
<dbReference type="InterPro" id="IPR039901">
    <property type="entry name" value="Kdotransferase"/>
</dbReference>
<feature type="domain" description="3-deoxy-D-manno-octulosonic-acid transferase N-terminal" evidence="7">
    <location>
        <begin position="328"/>
        <end position="502"/>
    </location>
</feature>
<proteinExistence type="predicted"/>
<evidence type="ECO:0000256" key="2">
    <source>
        <dbReference type="ARBA" id="ARBA00022475"/>
    </source>
</evidence>
<evidence type="ECO:0000256" key="5">
    <source>
        <dbReference type="ARBA" id="ARBA00023136"/>
    </source>
</evidence>
<evidence type="ECO:0000256" key="6">
    <source>
        <dbReference type="ARBA" id="ARBA00023315"/>
    </source>
</evidence>
<dbReference type="EMBL" id="UOFZ01000101">
    <property type="protein sequence ID" value="VAX13137.1"/>
    <property type="molecule type" value="Genomic_DNA"/>
</dbReference>
<dbReference type="PANTHER" id="PTHR42755:SF1">
    <property type="entry name" value="3-DEOXY-D-MANNO-OCTULOSONIC ACID TRANSFERASE, MITOCHONDRIAL-RELATED"/>
    <property type="match status" value="1"/>
</dbReference>
<dbReference type="GO" id="GO:0008913">
    <property type="term" value="F:Kdo2-lipid IVA acyltransferase activity"/>
    <property type="evidence" value="ECO:0007669"/>
    <property type="project" value="UniProtKB-EC"/>
</dbReference>
<dbReference type="GO" id="GO:0009245">
    <property type="term" value="P:lipid A biosynthetic process"/>
    <property type="evidence" value="ECO:0007669"/>
    <property type="project" value="TreeGrafter"/>
</dbReference>
<protein>
    <submittedName>
        <fullName evidence="8">Lipid A biosynthesis lauroyl acyltransferase</fullName>
        <ecNumber evidence="8">2.3.1.241</ecNumber>
    </submittedName>
</protein>
<dbReference type="Gene3D" id="3.40.50.11720">
    <property type="entry name" value="3-Deoxy-D-manno-octulosonic-acid transferase, N-terminal domain"/>
    <property type="match status" value="1"/>
</dbReference>
<dbReference type="Pfam" id="PF04413">
    <property type="entry name" value="Glycos_transf_N"/>
    <property type="match status" value="1"/>
</dbReference>
<dbReference type="InterPro" id="IPR007507">
    <property type="entry name" value="Glycos_transf_N"/>
</dbReference>
<accession>A0A3B1C8G1</accession>
<dbReference type="PANTHER" id="PTHR42755">
    <property type="entry name" value="3-DEOXY-MANNO-OCTULOSONATE CYTIDYLYLTRANSFERASE"/>
    <property type="match status" value="1"/>
</dbReference>
<comment type="subcellular location">
    <subcellularLocation>
        <location evidence="1">Cell inner membrane</location>
    </subcellularLocation>
</comment>
<keyword evidence="5" id="KW-0472">Membrane</keyword>
<keyword evidence="6 8" id="KW-0012">Acyltransferase</keyword>
<dbReference type="EC" id="2.3.1.241" evidence="8"/>
<dbReference type="GO" id="GO:0005886">
    <property type="term" value="C:plasma membrane"/>
    <property type="evidence" value="ECO:0007669"/>
    <property type="project" value="UniProtKB-SubCell"/>
</dbReference>
<dbReference type="InterPro" id="IPR038107">
    <property type="entry name" value="Glycos_transf_N_sf"/>
</dbReference>
<evidence type="ECO:0000259" key="7">
    <source>
        <dbReference type="Pfam" id="PF04413"/>
    </source>
</evidence>
<keyword evidence="3" id="KW-0997">Cell inner membrane</keyword>
<organism evidence="8">
    <name type="scientific">hydrothermal vent metagenome</name>
    <dbReference type="NCBI Taxonomy" id="652676"/>
    <lineage>
        <taxon>unclassified sequences</taxon>
        <taxon>metagenomes</taxon>
        <taxon>ecological metagenomes</taxon>
    </lineage>
</organism>
<keyword evidence="4 8" id="KW-0808">Transferase</keyword>